<evidence type="ECO:0000256" key="2">
    <source>
        <dbReference type="SAM" id="Phobius"/>
    </source>
</evidence>
<feature type="transmembrane region" description="Helical" evidence="2">
    <location>
        <begin position="436"/>
        <end position="456"/>
    </location>
</feature>
<feature type="transmembrane region" description="Helical" evidence="2">
    <location>
        <begin position="336"/>
        <end position="360"/>
    </location>
</feature>
<gene>
    <name evidence="3" type="ORF">B0I36DRAFT_310553</name>
</gene>
<feature type="transmembrane region" description="Helical" evidence="2">
    <location>
        <begin position="372"/>
        <end position="391"/>
    </location>
</feature>
<sequence length="584" mass="64002">MEPQETQFSTGAGGDGPGTPGPAAARNGYGTSTSLGRQGFSADHRIAAIMADSLRNNRENVKTATARAVGPDLLRGLLMLLMAMDHTVGAINSWPHAQGSLIELDGIPITRWNRPIGYAIRTMTHLCAPGFFFLLGMGTVYFGRSRSRLGWSAFAVTRHFVIRASVLTVLTVLMGMAMGFGTIWFLNVVLFALGFDYLVVGLLWLLFSKTEPALASTVTKAARLAWGKKDNQNVESHASADDEALRPLLPSLQRQHSPSRENGSLDAPGARTSYHIHNLLILVLVGVTIWWNIWLSPNGGRCISTNSDGSLDTQPFPKTGSGFIDFWFHVYVTDRVISIFPAMGWLSFAIAGLLYARLVLHPAATPARIRSGTLVASLVLAVVFVLTRLLHFGNLSEDCFFTPDQGISDIGHPRHGNQYLASPQAFFYLTKYPPDVAFFAYTLSVNLLFLTALDCVPRVYLPKTSPPSITDSAASDGTAGARRALAKAFTTLLTVLLTFGNSALFFYIVHQFVVYGAGSILTKLFGREVPGEKNPLDGQPLIAIQSIWAFWGVWLLVIVIMFPLCRWYARFKSTKSVDSVWRFF</sequence>
<keyword evidence="4" id="KW-1185">Reference proteome</keyword>
<feature type="transmembrane region" description="Helical" evidence="2">
    <location>
        <begin position="541"/>
        <end position="565"/>
    </location>
</feature>
<comment type="caution">
    <text evidence="3">The sequence shown here is derived from an EMBL/GenBank/DDBJ whole genome shotgun (WGS) entry which is preliminary data.</text>
</comment>
<keyword evidence="2" id="KW-1133">Transmembrane helix</keyword>
<reference evidence="3" key="1">
    <citation type="journal article" date="2021" name="Nat. Commun.">
        <title>Genetic determinants of endophytism in the Arabidopsis root mycobiome.</title>
        <authorList>
            <person name="Mesny F."/>
            <person name="Miyauchi S."/>
            <person name="Thiergart T."/>
            <person name="Pickel B."/>
            <person name="Atanasova L."/>
            <person name="Karlsson M."/>
            <person name="Huettel B."/>
            <person name="Barry K.W."/>
            <person name="Haridas S."/>
            <person name="Chen C."/>
            <person name="Bauer D."/>
            <person name="Andreopoulos W."/>
            <person name="Pangilinan J."/>
            <person name="LaButti K."/>
            <person name="Riley R."/>
            <person name="Lipzen A."/>
            <person name="Clum A."/>
            <person name="Drula E."/>
            <person name="Henrissat B."/>
            <person name="Kohler A."/>
            <person name="Grigoriev I.V."/>
            <person name="Martin F.M."/>
            <person name="Hacquard S."/>
        </authorList>
    </citation>
    <scope>NUCLEOTIDE SEQUENCE</scope>
    <source>
        <strain evidence="3">MPI-CAGE-CH-0230</strain>
    </source>
</reference>
<dbReference type="Proteomes" id="UP000756346">
    <property type="component" value="Unassembled WGS sequence"/>
</dbReference>
<evidence type="ECO:0000313" key="3">
    <source>
        <dbReference type="EMBL" id="KAH7040374.1"/>
    </source>
</evidence>
<evidence type="ECO:0000313" key="4">
    <source>
        <dbReference type="Proteomes" id="UP000756346"/>
    </source>
</evidence>
<dbReference type="AlphaFoldDB" id="A0A9P8YJX0"/>
<feature type="region of interest" description="Disordered" evidence="1">
    <location>
        <begin position="1"/>
        <end position="34"/>
    </location>
</feature>
<dbReference type="GeneID" id="70181810"/>
<dbReference type="RefSeq" id="XP_046018429.1">
    <property type="nucleotide sequence ID" value="XM_046152264.1"/>
</dbReference>
<feature type="transmembrane region" description="Helical" evidence="2">
    <location>
        <begin position="155"/>
        <end position="177"/>
    </location>
</feature>
<feature type="transmembrane region" description="Helical" evidence="2">
    <location>
        <begin position="276"/>
        <end position="294"/>
    </location>
</feature>
<protein>
    <recommendedName>
        <fullName evidence="5">Heparan-alpha-glucosaminide N-acetyltransferase catalytic domain-containing protein</fullName>
    </recommendedName>
</protein>
<keyword evidence="2" id="KW-0812">Transmembrane</keyword>
<organism evidence="3 4">
    <name type="scientific">Microdochium trichocladiopsis</name>
    <dbReference type="NCBI Taxonomy" id="1682393"/>
    <lineage>
        <taxon>Eukaryota</taxon>
        <taxon>Fungi</taxon>
        <taxon>Dikarya</taxon>
        <taxon>Ascomycota</taxon>
        <taxon>Pezizomycotina</taxon>
        <taxon>Sordariomycetes</taxon>
        <taxon>Xylariomycetidae</taxon>
        <taxon>Xylariales</taxon>
        <taxon>Microdochiaceae</taxon>
        <taxon>Microdochium</taxon>
    </lineage>
</organism>
<dbReference type="OrthoDB" id="2505607at2759"/>
<feature type="transmembrane region" description="Helical" evidence="2">
    <location>
        <begin position="123"/>
        <end position="143"/>
    </location>
</feature>
<accession>A0A9P8YJX0</accession>
<dbReference type="EMBL" id="JAGTJQ010000001">
    <property type="protein sequence ID" value="KAH7040374.1"/>
    <property type="molecule type" value="Genomic_DNA"/>
</dbReference>
<evidence type="ECO:0000256" key="1">
    <source>
        <dbReference type="SAM" id="MobiDB-lite"/>
    </source>
</evidence>
<dbReference type="PANTHER" id="PTHR40407:SF1">
    <property type="entry name" value="HEPARAN-ALPHA-GLUCOSAMINIDE N-ACETYLTRANSFERASE CATALYTIC DOMAIN-CONTAINING PROTEIN"/>
    <property type="match status" value="1"/>
</dbReference>
<feature type="transmembrane region" description="Helical" evidence="2">
    <location>
        <begin position="492"/>
        <end position="521"/>
    </location>
</feature>
<proteinExistence type="predicted"/>
<feature type="transmembrane region" description="Helical" evidence="2">
    <location>
        <begin position="183"/>
        <end position="207"/>
    </location>
</feature>
<dbReference type="PANTHER" id="PTHR40407">
    <property type="entry name" value="MEMBRANE PROTEIN-LIKE PROTEIN"/>
    <property type="match status" value="1"/>
</dbReference>
<name>A0A9P8YJX0_9PEZI</name>
<evidence type="ECO:0008006" key="5">
    <source>
        <dbReference type="Google" id="ProtNLM"/>
    </source>
</evidence>
<keyword evidence="2" id="KW-0472">Membrane</keyword>